<name>U2YHR1_9SPHN</name>
<keyword evidence="2" id="KW-1185">Reference proteome</keyword>
<reference evidence="1 2" key="1">
    <citation type="submission" date="2013-09" db="EMBL/GenBank/DDBJ databases">
        <title>Whole genome shotgun sequence of Novosphingobium tardaugens NBRC 16725.</title>
        <authorList>
            <person name="Isaki S."/>
            <person name="Hosoyama A."/>
            <person name="Tsuchikane K."/>
            <person name="Katsumata H."/>
            <person name="Ando Y."/>
            <person name="Yamazaki S."/>
            <person name="Fujita N."/>
        </authorList>
    </citation>
    <scope>NUCLEOTIDE SEQUENCE [LARGE SCALE GENOMIC DNA]</scope>
    <source>
        <strain evidence="1 2">NBRC 16725</strain>
    </source>
</reference>
<dbReference type="AlphaFoldDB" id="U2YHR1"/>
<proteinExistence type="predicted"/>
<comment type="caution">
    <text evidence="1">The sequence shown here is derived from an EMBL/GenBank/DDBJ whole genome shotgun (WGS) entry which is preliminary data.</text>
</comment>
<evidence type="ECO:0000313" key="2">
    <source>
        <dbReference type="Proteomes" id="UP000016568"/>
    </source>
</evidence>
<organism evidence="1 2">
    <name type="scientific">Caenibius tardaugens NBRC 16725</name>
    <dbReference type="NCBI Taxonomy" id="1219035"/>
    <lineage>
        <taxon>Bacteria</taxon>
        <taxon>Pseudomonadati</taxon>
        <taxon>Pseudomonadota</taxon>
        <taxon>Alphaproteobacteria</taxon>
        <taxon>Sphingomonadales</taxon>
        <taxon>Erythrobacteraceae</taxon>
        <taxon>Caenibius</taxon>
    </lineage>
</organism>
<sequence length="55" mass="5911">MGGGADLIMSGPVCLPGHAASHVPWKPLPRTRESGIEAGMTETVTLLHSFYWLSF</sequence>
<accession>U2YHR1</accession>
<dbReference type="EMBL" id="BASZ01000001">
    <property type="protein sequence ID" value="GAD47477.1"/>
    <property type="molecule type" value="Genomic_DNA"/>
</dbReference>
<evidence type="ECO:0000313" key="1">
    <source>
        <dbReference type="EMBL" id="GAD47477.1"/>
    </source>
</evidence>
<gene>
    <name evidence="1" type="ORF">NT2_01_02460</name>
</gene>
<protein>
    <submittedName>
        <fullName evidence="1">Uncharacterized protein</fullName>
    </submittedName>
</protein>
<dbReference type="Proteomes" id="UP000016568">
    <property type="component" value="Unassembled WGS sequence"/>
</dbReference>